<keyword evidence="3" id="KW-1185">Reference proteome</keyword>
<gene>
    <name evidence="2" type="ORF">FOY91_03265</name>
</gene>
<dbReference type="Proteomes" id="UP000318681">
    <property type="component" value="Unassembled WGS sequence"/>
</dbReference>
<evidence type="ECO:0000313" key="3">
    <source>
        <dbReference type="Proteomes" id="UP000318681"/>
    </source>
</evidence>
<name>A0A558RBB4_9SPHN</name>
<dbReference type="RefSeq" id="WP_145148089.1">
    <property type="nucleotide sequence ID" value="NZ_VNIM01000007.1"/>
</dbReference>
<reference evidence="2 3" key="1">
    <citation type="submission" date="2019-07" db="EMBL/GenBank/DDBJ databases">
        <title>Sphingomonas solaris sp. nov., isolated from a solar panel from Boston, Massachusetts.</title>
        <authorList>
            <person name="Tanner K."/>
            <person name="Pascual J."/>
            <person name="Mancuso C."/>
            <person name="Pereto J."/>
            <person name="Khalil A."/>
            <person name="Vilanova C."/>
        </authorList>
    </citation>
    <scope>NUCLEOTIDE SEQUENCE [LARGE SCALE GENOMIC DNA]</scope>
    <source>
        <strain evidence="2 3">R4DWN</strain>
    </source>
</reference>
<feature type="region of interest" description="Disordered" evidence="1">
    <location>
        <begin position="1"/>
        <end position="61"/>
    </location>
</feature>
<sequence>MSDRAHQRALSASPVIRIRHQPARSGTDQQKARVVPPSGSSTAGHWRTDSSVIPRARAAGA</sequence>
<comment type="caution">
    <text evidence="2">The sequence shown here is derived from an EMBL/GenBank/DDBJ whole genome shotgun (WGS) entry which is preliminary data.</text>
</comment>
<evidence type="ECO:0000256" key="1">
    <source>
        <dbReference type="SAM" id="MobiDB-lite"/>
    </source>
</evidence>
<dbReference type="EMBL" id="VNIM01000007">
    <property type="protein sequence ID" value="TVV76737.1"/>
    <property type="molecule type" value="Genomic_DNA"/>
</dbReference>
<organism evidence="2 3">
    <name type="scientific">Alterirhizorhabdus solaris</name>
    <dbReference type="NCBI Taxonomy" id="2529389"/>
    <lineage>
        <taxon>Bacteria</taxon>
        <taxon>Pseudomonadati</taxon>
        <taxon>Pseudomonadota</taxon>
        <taxon>Alphaproteobacteria</taxon>
        <taxon>Sphingomonadales</taxon>
        <taxon>Rhizorhabdaceae</taxon>
        <taxon>Alterirhizorhabdus</taxon>
    </lineage>
</organism>
<proteinExistence type="predicted"/>
<protein>
    <submittedName>
        <fullName evidence="2">Uncharacterized protein</fullName>
    </submittedName>
</protein>
<dbReference type="AlphaFoldDB" id="A0A558RBB4"/>
<accession>A0A558RBB4</accession>
<evidence type="ECO:0000313" key="2">
    <source>
        <dbReference type="EMBL" id="TVV76737.1"/>
    </source>
</evidence>